<dbReference type="Proteomes" id="UP000046393">
    <property type="component" value="Unplaced"/>
</dbReference>
<evidence type="ECO:0000313" key="1">
    <source>
        <dbReference type="Proteomes" id="UP000046393"/>
    </source>
</evidence>
<protein>
    <submittedName>
        <fullName evidence="2">Doublecortin domain-containing protein</fullName>
    </submittedName>
</protein>
<organism evidence="1 2">
    <name type="scientific">Syphacia muris</name>
    <dbReference type="NCBI Taxonomy" id="451379"/>
    <lineage>
        <taxon>Eukaryota</taxon>
        <taxon>Metazoa</taxon>
        <taxon>Ecdysozoa</taxon>
        <taxon>Nematoda</taxon>
        <taxon>Chromadorea</taxon>
        <taxon>Rhabditida</taxon>
        <taxon>Spirurina</taxon>
        <taxon>Oxyuridomorpha</taxon>
        <taxon>Oxyuroidea</taxon>
        <taxon>Oxyuridae</taxon>
        <taxon>Syphacia</taxon>
    </lineage>
</organism>
<keyword evidence="1" id="KW-1185">Reference proteome</keyword>
<name>A0A0N5AUN5_9BILA</name>
<reference evidence="2" key="1">
    <citation type="submission" date="2017-02" db="UniProtKB">
        <authorList>
            <consortium name="WormBaseParasite"/>
        </authorList>
    </citation>
    <scope>IDENTIFICATION</scope>
</reference>
<sequence length="86" mass="9708">MSTRKSGGGTTVSRSCGNKTVVARTDGNQQPVAAVKNLSQRRLEMFVKLNGVVQKIAETILYHDDDDQVYRLPFFELIIADHDHYR</sequence>
<proteinExistence type="predicted"/>
<dbReference type="AlphaFoldDB" id="A0A0N5AUN5"/>
<evidence type="ECO:0000313" key="2">
    <source>
        <dbReference type="WBParaSite" id="SMUV_0000857301-mRNA-1"/>
    </source>
</evidence>
<dbReference type="WBParaSite" id="SMUV_0000857301-mRNA-1">
    <property type="protein sequence ID" value="SMUV_0000857301-mRNA-1"/>
    <property type="gene ID" value="SMUV_0000857301"/>
</dbReference>
<accession>A0A0N5AUN5</accession>